<feature type="non-terminal residue" evidence="1">
    <location>
        <position position="46"/>
    </location>
</feature>
<keyword evidence="2" id="KW-1185">Reference proteome</keyword>
<feature type="non-terminal residue" evidence="1">
    <location>
        <position position="1"/>
    </location>
</feature>
<evidence type="ECO:0000313" key="2">
    <source>
        <dbReference type="Proteomes" id="UP000789901"/>
    </source>
</evidence>
<name>A0ABN7WMW1_GIGMA</name>
<comment type="caution">
    <text evidence="1">The sequence shown here is derived from an EMBL/GenBank/DDBJ whole genome shotgun (WGS) entry which is preliminary data.</text>
</comment>
<sequence length="46" mass="5195">NVNNSVVFELLIASDEFSLKELMSMPNTSFKDSNLKDLQKFCANIV</sequence>
<protein>
    <submittedName>
        <fullName evidence="1">18002_t:CDS:1</fullName>
    </submittedName>
</protein>
<gene>
    <name evidence="1" type="ORF">GMARGA_LOCUS32980</name>
</gene>
<dbReference type="Proteomes" id="UP000789901">
    <property type="component" value="Unassembled WGS sequence"/>
</dbReference>
<evidence type="ECO:0000313" key="1">
    <source>
        <dbReference type="EMBL" id="CAG8836328.1"/>
    </source>
</evidence>
<accession>A0ABN7WMW1</accession>
<dbReference type="EMBL" id="CAJVQB010053325">
    <property type="protein sequence ID" value="CAG8836328.1"/>
    <property type="molecule type" value="Genomic_DNA"/>
</dbReference>
<organism evidence="1 2">
    <name type="scientific">Gigaspora margarita</name>
    <dbReference type="NCBI Taxonomy" id="4874"/>
    <lineage>
        <taxon>Eukaryota</taxon>
        <taxon>Fungi</taxon>
        <taxon>Fungi incertae sedis</taxon>
        <taxon>Mucoromycota</taxon>
        <taxon>Glomeromycotina</taxon>
        <taxon>Glomeromycetes</taxon>
        <taxon>Diversisporales</taxon>
        <taxon>Gigasporaceae</taxon>
        <taxon>Gigaspora</taxon>
    </lineage>
</organism>
<reference evidence="1 2" key="1">
    <citation type="submission" date="2021-06" db="EMBL/GenBank/DDBJ databases">
        <authorList>
            <person name="Kallberg Y."/>
            <person name="Tangrot J."/>
            <person name="Rosling A."/>
        </authorList>
    </citation>
    <scope>NUCLEOTIDE SEQUENCE [LARGE SCALE GENOMIC DNA]</scope>
    <source>
        <strain evidence="1 2">120-4 pot B 10/14</strain>
    </source>
</reference>
<proteinExistence type="predicted"/>